<reference evidence="2 3" key="1">
    <citation type="submission" date="2018-10" db="EMBL/GenBank/DDBJ databases">
        <title>Genomic Encyclopedia of Archaeal and Bacterial Type Strains, Phase II (KMG-II): from individual species to whole genera.</title>
        <authorList>
            <person name="Goeker M."/>
        </authorList>
    </citation>
    <scope>NUCLEOTIDE SEQUENCE [LARGE SCALE GENOMIC DNA]</scope>
    <source>
        <strain evidence="2 3">DSM 29466</strain>
    </source>
</reference>
<accession>A0A497VRP7</accession>
<keyword evidence="3" id="KW-1185">Reference proteome</keyword>
<name>A0A497VRP7_9RHOB</name>
<sequence>MSRLAALAISPAVWGLAFAVFVLVTRNTLATDVGMVGFVVGVELFLTLGGFLLAIAQLPLMIVAVSKGRKRLAGLSALGGVLWVAFWLWGIALTPSMIYVT</sequence>
<comment type="caution">
    <text evidence="2">The sequence shown here is derived from an EMBL/GenBank/DDBJ whole genome shotgun (WGS) entry which is preliminary data.</text>
</comment>
<evidence type="ECO:0000313" key="2">
    <source>
        <dbReference type="EMBL" id="RLJ41644.1"/>
    </source>
</evidence>
<gene>
    <name evidence="2" type="ORF">BCF46_2610</name>
</gene>
<dbReference type="RefSeq" id="WP_170157935.1">
    <property type="nucleotide sequence ID" value="NZ_RCCE01000004.1"/>
</dbReference>
<dbReference type="AlphaFoldDB" id="A0A497VRP7"/>
<dbReference type="Proteomes" id="UP000269157">
    <property type="component" value="Unassembled WGS sequence"/>
</dbReference>
<evidence type="ECO:0000313" key="3">
    <source>
        <dbReference type="Proteomes" id="UP000269157"/>
    </source>
</evidence>
<protein>
    <submittedName>
        <fullName evidence="2">Uncharacterized protein</fullName>
    </submittedName>
</protein>
<keyword evidence="1" id="KW-1133">Transmembrane helix</keyword>
<dbReference type="EMBL" id="RCCE01000004">
    <property type="protein sequence ID" value="RLJ41644.1"/>
    <property type="molecule type" value="Genomic_DNA"/>
</dbReference>
<keyword evidence="1" id="KW-0472">Membrane</keyword>
<proteinExistence type="predicted"/>
<feature type="transmembrane region" description="Helical" evidence="1">
    <location>
        <begin position="35"/>
        <end position="60"/>
    </location>
</feature>
<evidence type="ECO:0000256" key="1">
    <source>
        <dbReference type="SAM" id="Phobius"/>
    </source>
</evidence>
<feature type="transmembrane region" description="Helical" evidence="1">
    <location>
        <begin position="72"/>
        <end position="92"/>
    </location>
</feature>
<keyword evidence="1" id="KW-0812">Transmembrane</keyword>
<organism evidence="2 3">
    <name type="scientific">Litoreibacter meonggei</name>
    <dbReference type="NCBI Taxonomy" id="1049199"/>
    <lineage>
        <taxon>Bacteria</taxon>
        <taxon>Pseudomonadati</taxon>
        <taxon>Pseudomonadota</taxon>
        <taxon>Alphaproteobacteria</taxon>
        <taxon>Rhodobacterales</taxon>
        <taxon>Roseobacteraceae</taxon>
        <taxon>Litoreibacter</taxon>
    </lineage>
</organism>